<dbReference type="EMBL" id="ML994618">
    <property type="protein sequence ID" value="KAF2190736.1"/>
    <property type="molecule type" value="Genomic_DNA"/>
</dbReference>
<proteinExistence type="predicted"/>
<evidence type="ECO:0000313" key="3">
    <source>
        <dbReference type="Proteomes" id="UP000800200"/>
    </source>
</evidence>
<name>A0A6A6ELG4_9PEZI</name>
<feature type="region of interest" description="Disordered" evidence="1">
    <location>
        <begin position="43"/>
        <end position="102"/>
    </location>
</feature>
<organism evidence="2 3">
    <name type="scientific">Zopfia rhizophila CBS 207.26</name>
    <dbReference type="NCBI Taxonomy" id="1314779"/>
    <lineage>
        <taxon>Eukaryota</taxon>
        <taxon>Fungi</taxon>
        <taxon>Dikarya</taxon>
        <taxon>Ascomycota</taxon>
        <taxon>Pezizomycotina</taxon>
        <taxon>Dothideomycetes</taxon>
        <taxon>Dothideomycetes incertae sedis</taxon>
        <taxon>Zopfiaceae</taxon>
        <taxon>Zopfia</taxon>
    </lineage>
</organism>
<dbReference type="AlphaFoldDB" id="A0A6A6ELG4"/>
<dbReference type="OrthoDB" id="3788377at2759"/>
<keyword evidence="3" id="KW-1185">Reference proteome</keyword>
<protein>
    <submittedName>
        <fullName evidence="2">Uncharacterized protein</fullName>
    </submittedName>
</protein>
<evidence type="ECO:0000313" key="2">
    <source>
        <dbReference type="EMBL" id="KAF2190736.1"/>
    </source>
</evidence>
<reference evidence="2" key="1">
    <citation type="journal article" date="2020" name="Stud. Mycol.">
        <title>101 Dothideomycetes genomes: a test case for predicting lifestyles and emergence of pathogens.</title>
        <authorList>
            <person name="Haridas S."/>
            <person name="Albert R."/>
            <person name="Binder M."/>
            <person name="Bloem J."/>
            <person name="Labutti K."/>
            <person name="Salamov A."/>
            <person name="Andreopoulos B."/>
            <person name="Baker S."/>
            <person name="Barry K."/>
            <person name="Bills G."/>
            <person name="Bluhm B."/>
            <person name="Cannon C."/>
            <person name="Castanera R."/>
            <person name="Culley D."/>
            <person name="Daum C."/>
            <person name="Ezra D."/>
            <person name="Gonzalez J."/>
            <person name="Henrissat B."/>
            <person name="Kuo A."/>
            <person name="Liang C."/>
            <person name="Lipzen A."/>
            <person name="Lutzoni F."/>
            <person name="Magnuson J."/>
            <person name="Mondo S."/>
            <person name="Nolan M."/>
            <person name="Ohm R."/>
            <person name="Pangilinan J."/>
            <person name="Park H.-J."/>
            <person name="Ramirez L."/>
            <person name="Alfaro M."/>
            <person name="Sun H."/>
            <person name="Tritt A."/>
            <person name="Yoshinaga Y."/>
            <person name="Zwiers L.-H."/>
            <person name="Turgeon B."/>
            <person name="Goodwin S."/>
            <person name="Spatafora J."/>
            <person name="Crous P."/>
            <person name="Grigoriev I."/>
        </authorList>
    </citation>
    <scope>NUCLEOTIDE SEQUENCE</scope>
    <source>
        <strain evidence="2">CBS 207.26</strain>
    </source>
</reference>
<dbReference type="Proteomes" id="UP000800200">
    <property type="component" value="Unassembled WGS sequence"/>
</dbReference>
<sequence length="178" mass="19635">MSAATHLHLNNASKYRQTTIQDGKVVLVHEHRRRSHVTVLSRLSAPNRQDPSSTMAEDQKSSKDVTPGKVNRSSRPNLKGWDSRHTPHVTQATQPASRPRPKAVVIHGPTPIKATPKMSSGLFGLSTLPSPPPTPKIERLPTPELPDLDEAPFCDCCIDAHVVKYCASCACDIYRRHL</sequence>
<accession>A0A6A6ELG4</accession>
<evidence type="ECO:0000256" key="1">
    <source>
        <dbReference type="SAM" id="MobiDB-lite"/>
    </source>
</evidence>
<gene>
    <name evidence="2" type="ORF">K469DRAFT_391746</name>
</gene>
<feature type="compositionally biased region" description="Polar residues" evidence="1">
    <location>
        <begin position="44"/>
        <end position="56"/>
    </location>
</feature>